<evidence type="ECO:0000313" key="7">
    <source>
        <dbReference type="Proteomes" id="UP001153387"/>
    </source>
</evidence>
<organism evidence="6 7">
    <name type="scientific">Cohnella ginsengisoli</name>
    <dbReference type="NCBI Taxonomy" id="425004"/>
    <lineage>
        <taxon>Bacteria</taxon>
        <taxon>Bacillati</taxon>
        <taxon>Bacillota</taxon>
        <taxon>Bacilli</taxon>
        <taxon>Bacillales</taxon>
        <taxon>Paenibacillaceae</taxon>
        <taxon>Cohnella</taxon>
    </lineage>
</organism>
<keyword evidence="3" id="KW-0106">Calcium</keyword>
<dbReference type="AlphaFoldDB" id="A0A9X4KH24"/>
<dbReference type="InterPro" id="IPR018247">
    <property type="entry name" value="EF_Hand_1_Ca_BS"/>
</dbReference>
<dbReference type="Pfam" id="PF00395">
    <property type="entry name" value="SLH"/>
    <property type="match status" value="3"/>
</dbReference>
<feature type="compositionally biased region" description="Polar residues" evidence="4">
    <location>
        <begin position="1"/>
        <end position="16"/>
    </location>
</feature>
<gene>
    <name evidence="6" type="ORF">OMP38_15710</name>
</gene>
<feature type="domain" description="SLH" evidence="5">
    <location>
        <begin position="696"/>
        <end position="758"/>
    </location>
</feature>
<accession>A0A9X4KH24</accession>
<feature type="domain" description="SLH" evidence="5">
    <location>
        <begin position="824"/>
        <end position="879"/>
    </location>
</feature>
<dbReference type="Pfam" id="PF03160">
    <property type="entry name" value="Calx-beta"/>
    <property type="match status" value="1"/>
</dbReference>
<evidence type="ECO:0000313" key="6">
    <source>
        <dbReference type="EMBL" id="MDG0792149.1"/>
    </source>
</evidence>
<feature type="region of interest" description="Disordered" evidence="4">
    <location>
        <begin position="1"/>
        <end position="22"/>
    </location>
</feature>
<dbReference type="PROSITE" id="PS51272">
    <property type="entry name" value="SLH"/>
    <property type="match status" value="3"/>
</dbReference>
<dbReference type="InterPro" id="IPR028994">
    <property type="entry name" value="Integrin_alpha_N"/>
</dbReference>
<dbReference type="Gene3D" id="2.60.40.10">
    <property type="entry name" value="Immunoglobulins"/>
    <property type="match status" value="1"/>
</dbReference>
<evidence type="ECO:0000256" key="4">
    <source>
        <dbReference type="SAM" id="MobiDB-lite"/>
    </source>
</evidence>
<dbReference type="PROSITE" id="PS00018">
    <property type="entry name" value="EF_HAND_1"/>
    <property type="match status" value="1"/>
</dbReference>
<dbReference type="SUPFAM" id="SSF49265">
    <property type="entry name" value="Fibronectin type III"/>
    <property type="match status" value="1"/>
</dbReference>
<dbReference type="InterPro" id="IPR001119">
    <property type="entry name" value="SLH_dom"/>
</dbReference>
<keyword evidence="2" id="KW-0677">Repeat</keyword>
<dbReference type="InterPro" id="IPR003644">
    <property type="entry name" value="Calx_beta"/>
</dbReference>
<dbReference type="SUPFAM" id="SSF69318">
    <property type="entry name" value="Integrin alpha N-terminal domain"/>
    <property type="match status" value="1"/>
</dbReference>
<dbReference type="InterPro" id="IPR025883">
    <property type="entry name" value="Cadherin-like_domain"/>
</dbReference>
<evidence type="ECO:0000259" key="5">
    <source>
        <dbReference type="PROSITE" id="PS51272"/>
    </source>
</evidence>
<keyword evidence="7" id="KW-1185">Reference proteome</keyword>
<dbReference type="InterPro" id="IPR013783">
    <property type="entry name" value="Ig-like_fold"/>
</dbReference>
<comment type="caution">
    <text evidence="6">The sequence shown here is derived from an EMBL/GenBank/DDBJ whole genome shotgun (WGS) entry which is preliminary data.</text>
</comment>
<dbReference type="SUPFAM" id="SSF141072">
    <property type="entry name" value="CalX-like"/>
    <property type="match status" value="1"/>
</dbReference>
<name>A0A9X4KH24_9BACL</name>
<dbReference type="RefSeq" id="WP_277565970.1">
    <property type="nucleotide sequence ID" value="NZ_JAPDHZ010000003.1"/>
</dbReference>
<evidence type="ECO:0000256" key="2">
    <source>
        <dbReference type="ARBA" id="ARBA00022737"/>
    </source>
</evidence>
<dbReference type="Gene3D" id="2.130.10.130">
    <property type="entry name" value="Integrin alpha, N-terminal"/>
    <property type="match status" value="1"/>
</dbReference>
<dbReference type="Proteomes" id="UP001153387">
    <property type="component" value="Unassembled WGS sequence"/>
</dbReference>
<dbReference type="InterPro" id="IPR038081">
    <property type="entry name" value="CalX-like_sf"/>
</dbReference>
<dbReference type="EMBL" id="JAPDHZ010000003">
    <property type="protein sequence ID" value="MDG0792149.1"/>
    <property type="molecule type" value="Genomic_DNA"/>
</dbReference>
<dbReference type="Pfam" id="PF13517">
    <property type="entry name" value="FG-GAP_3"/>
    <property type="match status" value="2"/>
</dbReference>
<protein>
    <submittedName>
        <fullName evidence="6">FG-GAP-like repeat-containing protein</fullName>
    </submittedName>
</protein>
<dbReference type="InterPro" id="IPR036116">
    <property type="entry name" value="FN3_sf"/>
</dbReference>
<dbReference type="PANTHER" id="PTHR46580:SF4">
    <property type="entry name" value="ATP_GTP-BINDING PROTEIN"/>
    <property type="match status" value="1"/>
</dbReference>
<dbReference type="PANTHER" id="PTHR46580">
    <property type="entry name" value="SENSOR KINASE-RELATED"/>
    <property type="match status" value="1"/>
</dbReference>
<dbReference type="Pfam" id="PF12733">
    <property type="entry name" value="Cadherin-like"/>
    <property type="match status" value="1"/>
</dbReference>
<proteinExistence type="predicted"/>
<reference evidence="6 7" key="1">
    <citation type="submission" date="2022-10" db="EMBL/GenBank/DDBJ databases">
        <title>Comparative genomic analysis of Cohnella hashimotonis sp. nov., isolated from the International Space Station.</title>
        <authorList>
            <person name="Simpson A."/>
            <person name="Venkateswaran K."/>
        </authorList>
    </citation>
    <scope>NUCLEOTIDE SEQUENCE [LARGE SCALE GENOMIC DNA]</scope>
    <source>
        <strain evidence="6 7">DSM 18997</strain>
    </source>
</reference>
<sequence length="879" mass="90280">MRSATATPTTYRSSATGGDGTFDPPTFFPAGNYPLGIAEADFNKDGNADLAVVDSTSARVSVLYGDGHGAFGGPVFFAVGSSPRYVAADDFDGDGHMDLAVSNEADSNISVLLNNRDGTFTTNTYGSIAVPFKLVSGDLNGDGDADLAVVDNGSGGGAAVMFNHGDGSFEMPDLYPTGTHPIDIATGDFDGDNHLDLAVTNQWSTVSFLNGNGDGTFQAKSDLALAGYIATGDWNGDGITDLANLSGNTIFLKTSRAEGALTFSAPAFSVSEDGGSAIVTVNRTGSSYGQTKVRIKTSDISAIAGSDYTAVDATIVFNPGDTTRTYSIPVADNGVPGVDRTFGVTISAPTNEATLGGQTSATVTIVEDDPVPDTTAPTIDPTKFAAVDNYSGTPDRLAGAAAAVSEAGATVRAYRWNDDDTDGVVDAGELGSAIALGTSGADGSVPVADIGDLGPGTYKYVVTAEDTAGNESPRTAAAAVTVTLTKGLAPDVADPTWPSGSALSVSDVAYESAKLVWPAAADDRGVDHYELTQDGGTPVILDSATLFQAATGLAAGTSYVYAVVAVDAAGNRSVPLTATVLTATPTVPSQPSEASAEARLKLLEITAAAQPVALSPAFDMNVDLYGGATTESRIALNAAPLFPAATLRVNGESTIGKLPLIVDLTPGRNVIQIEVRAANGVVRVYSVTINRLNKPPVISCFSDIRGHWAEAEINEACALGLVKGEPDGLFRPNRYVTRSEWAVMVARWLNPDKSGLAAISRFADAAAIPAWAREAISAGIDSGIVKGYPDGTFRPSVTINRAETAAIIVRAAKWTADPAAVSPFGDDASIPSWAKPFAAAAALHAVLLGKEDQRFDASAPTTRAEAAAMLVRLSKLSQS</sequence>
<evidence type="ECO:0000256" key="3">
    <source>
        <dbReference type="ARBA" id="ARBA00022837"/>
    </source>
</evidence>
<dbReference type="GO" id="GO:0007154">
    <property type="term" value="P:cell communication"/>
    <property type="evidence" value="ECO:0007669"/>
    <property type="project" value="InterPro"/>
</dbReference>
<feature type="domain" description="SLH" evidence="5">
    <location>
        <begin position="759"/>
        <end position="822"/>
    </location>
</feature>
<evidence type="ECO:0000256" key="1">
    <source>
        <dbReference type="ARBA" id="ARBA00022729"/>
    </source>
</evidence>
<dbReference type="Gene3D" id="2.60.40.2030">
    <property type="match status" value="1"/>
</dbReference>
<dbReference type="InterPro" id="IPR013517">
    <property type="entry name" value="FG-GAP"/>
</dbReference>
<keyword evidence="1" id="KW-0732">Signal</keyword>
<dbReference type="GO" id="GO:0016020">
    <property type="term" value="C:membrane"/>
    <property type="evidence" value="ECO:0007669"/>
    <property type="project" value="InterPro"/>
</dbReference>
<dbReference type="Gene3D" id="2.30.30.100">
    <property type="match status" value="1"/>
</dbReference>
<dbReference type="SMART" id="SM00237">
    <property type="entry name" value="Calx_beta"/>
    <property type="match status" value="1"/>
</dbReference>